<dbReference type="InterPro" id="IPR038396">
    <property type="entry name" value="SpoIIAA-like_sf"/>
</dbReference>
<dbReference type="RefSeq" id="WP_109016136.1">
    <property type="nucleotide sequence ID" value="NZ_BDOQ01000013.1"/>
</dbReference>
<dbReference type="Gene3D" id="3.40.50.10600">
    <property type="entry name" value="SpoIIaa-like domains"/>
    <property type="match status" value="1"/>
</dbReference>
<dbReference type="SUPFAM" id="SSF52091">
    <property type="entry name" value="SpoIIaa-like"/>
    <property type="match status" value="1"/>
</dbReference>
<sequence length="115" mass="13200">MITIKTENNLVSAAVLGEFTLADFREFEQQVDVVVHRNGKVNLLVDLRDMISMTLDVALEELRFTRNRPNAFEKIAIVTENTFQQWEALLSNLFVDAVIEVFENEDAALEWLQAN</sequence>
<evidence type="ECO:0000313" key="1">
    <source>
        <dbReference type="EMBL" id="GBG14961.1"/>
    </source>
</evidence>
<dbReference type="Pfam" id="PF11964">
    <property type="entry name" value="SpoIIAA-like"/>
    <property type="match status" value="1"/>
</dbReference>
<protein>
    <submittedName>
        <fullName evidence="1">Secretin</fullName>
    </submittedName>
</protein>
<organism evidence="1 2">
    <name type="scientific">Novimethylophilus kurashikiensis</name>
    <dbReference type="NCBI Taxonomy" id="1825523"/>
    <lineage>
        <taxon>Bacteria</taxon>
        <taxon>Pseudomonadati</taxon>
        <taxon>Pseudomonadota</taxon>
        <taxon>Betaproteobacteria</taxon>
        <taxon>Nitrosomonadales</taxon>
        <taxon>Methylophilaceae</taxon>
        <taxon>Novimethylophilus</taxon>
    </lineage>
</organism>
<accession>A0A2R5FEP4</accession>
<name>A0A2R5FEP4_9PROT</name>
<dbReference type="InterPro" id="IPR036513">
    <property type="entry name" value="STAS_dom_sf"/>
</dbReference>
<reference evidence="1 2" key="1">
    <citation type="journal article" date="2018" name="Environ. Microbiol.">
        <title>Isolation and genomic characterization of Novimethylophilus kurashikiensis gen. nov. sp. nov., a new lanthanide-dependent methylotrophic species of Methylophilaceae.</title>
        <authorList>
            <person name="Lv H."/>
            <person name="Sahin N."/>
            <person name="Tani A."/>
        </authorList>
    </citation>
    <scope>NUCLEOTIDE SEQUENCE [LARGE SCALE GENOMIC DNA]</scope>
    <source>
        <strain evidence="1 2">La2-4</strain>
    </source>
</reference>
<comment type="caution">
    <text evidence="1">The sequence shown here is derived from an EMBL/GenBank/DDBJ whole genome shotgun (WGS) entry which is preliminary data.</text>
</comment>
<gene>
    <name evidence="1" type="ORF">NMK_2562</name>
</gene>
<evidence type="ECO:0000313" key="2">
    <source>
        <dbReference type="Proteomes" id="UP000245081"/>
    </source>
</evidence>
<dbReference type="InterPro" id="IPR021866">
    <property type="entry name" value="SpoIIAA-like"/>
</dbReference>
<dbReference type="AlphaFoldDB" id="A0A2R5FEP4"/>
<dbReference type="OrthoDB" id="8562463at2"/>
<proteinExistence type="predicted"/>
<dbReference type="EMBL" id="BDOQ01000013">
    <property type="protein sequence ID" value="GBG14961.1"/>
    <property type="molecule type" value="Genomic_DNA"/>
</dbReference>
<dbReference type="Proteomes" id="UP000245081">
    <property type="component" value="Unassembled WGS sequence"/>
</dbReference>
<keyword evidence="2" id="KW-1185">Reference proteome</keyword>